<dbReference type="PROSITE" id="PS51755">
    <property type="entry name" value="OMPR_PHOB"/>
    <property type="match status" value="1"/>
</dbReference>
<dbReference type="PANTHER" id="PTHR35807">
    <property type="entry name" value="TRANSCRIPTIONAL REGULATOR REDD-RELATED"/>
    <property type="match status" value="1"/>
</dbReference>
<dbReference type="PRINTS" id="PR00364">
    <property type="entry name" value="DISEASERSIST"/>
</dbReference>
<evidence type="ECO:0000259" key="8">
    <source>
        <dbReference type="PROSITE" id="PS51755"/>
    </source>
</evidence>
<evidence type="ECO:0000256" key="5">
    <source>
        <dbReference type="ARBA" id="ARBA00023163"/>
    </source>
</evidence>
<gene>
    <name evidence="9" type="ORF">RM590_25035</name>
</gene>
<evidence type="ECO:0000256" key="2">
    <source>
        <dbReference type="ARBA" id="ARBA00023012"/>
    </source>
</evidence>
<dbReference type="Pfam" id="PF03704">
    <property type="entry name" value="BTAD"/>
    <property type="match status" value="1"/>
</dbReference>
<dbReference type="SMART" id="SM00862">
    <property type="entry name" value="Trans_reg_C"/>
    <property type="match status" value="1"/>
</dbReference>
<organism evidence="9 10">
    <name type="scientific">Streptomyces litchfieldiae</name>
    <dbReference type="NCBI Taxonomy" id="3075543"/>
    <lineage>
        <taxon>Bacteria</taxon>
        <taxon>Bacillati</taxon>
        <taxon>Actinomycetota</taxon>
        <taxon>Actinomycetes</taxon>
        <taxon>Kitasatosporales</taxon>
        <taxon>Streptomycetaceae</taxon>
        <taxon>Streptomyces</taxon>
    </lineage>
</organism>
<dbReference type="CDD" id="cd15831">
    <property type="entry name" value="BTAD"/>
    <property type="match status" value="1"/>
</dbReference>
<proteinExistence type="inferred from homology"/>
<evidence type="ECO:0000313" key="9">
    <source>
        <dbReference type="EMBL" id="MDT0345830.1"/>
    </source>
</evidence>
<dbReference type="SMART" id="SM01043">
    <property type="entry name" value="BTAD"/>
    <property type="match status" value="1"/>
</dbReference>
<dbReference type="SUPFAM" id="SSF46894">
    <property type="entry name" value="C-terminal effector domain of the bipartite response regulators"/>
    <property type="match status" value="1"/>
</dbReference>
<evidence type="ECO:0000256" key="1">
    <source>
        <dbReference type="ARBA" id="ARBA00005820"/>
    </source>
</evidence>
<evidence type="ECO:0000313" key="10">
    <source>
        <dbReference type="Proteomes" id="UP001183246"/>
    </source>
</evidence>
<keyword evidence="4 6" id="KW-0238">DNA-binding</keyword>
<dbReference type="InterPro" id="IPR051677">
    <property type="entry name" value="AfsR-DnrI-RedD_regulator"/>
</dbReference>
<evidence type="ECO:0000256" key="4">
    <source>
        <dbReference type="ARBA" id="ARBA00023125"/>
    </source>
</evidence>
<dbReference type="InterPro" id="IPR002182">
    <property type="entry name" value="NB-ARC"/>
</dbReference>
<dbReference type="InterPro" id="IPR027417">
    <property type="entry name" value="P-loop_NTPase"/>
</dbReference>
<feature type="domain" description="OmpR/PhoB-type" evidence="8">
    <location>
        <begin position="1"/>
        <end position="97"/>
    </location>
</feature>
<dbReference type="Gene3D" id="3.40.50.300">
    <property type="entry name" value="P-loop containing nucleotide triphosphate hydrolases"/>
    <property type="match status" value="1"/>
</dbReference>
<protein>
    <submittedName>
        <fullName evidence="9">BTAD domain-containing putative transcriptional regulator</fullName>
    </submittedName>
</protein>
<feature type="region of interest" description="Disordered" evidence="7">
    <location>
        <begin position="545"/>
        <end position="621"/>
    </location>
</feature>
<feature type="DNA-binding region" description="OmpR/PhoB-type" evidence="6">
    <location>
        <begin position="1"/>
        <end position="97"/>
    </location>
</feature>
<dbReference type="InterPro" id="IPR036388">
    <property type="entry name" value="WH-like_DNA-bd_sf"/>
</dbReference>
<keyword evidence="10" id="KW-1185">Reference proteome</keyword>
<comment type="caution">
    <text evidence="9">The sequence shown here is derived from an EMBL/GenBank/DDBJ whole genome shotgun (WGS) entry which is preliminary data.</text>
</comment>
<dbReference type="InterPro" id="IPR005158">
    <property type="entry name" value="BTAD"/>
</dbReference>
<comment type="similarity">
    <text evidence="1">Belongs to the AfsR/DnrI/RedD regulatory family.</text>
</comment>
<dbReference type="SUPFAM" id="SSF52540">
    <property type="entry name" value="P-loop containing nucleoside triphosphate hydrolases"/>
    <property type="match status" value="1"/>
</dbReference>
<feature type="compositionally biased region" description="Low complexity" evidence="7">
    <location>
        <begin position="587"/>
        <end position="596"/>
    </location>
</feature>
<dbReference type="InterPro" id="IPR011990">
    <property type="entry name" value="TPR-like_helical_dom_sf"/>
</dbReference>
<keyword evidence="2" id="KW-0902">Two-component regulatory system</keyword>
<keyword evidence="3" id="KW-0805">Transcription regulation</keyword>
<dbReference type="PANTHER" id="PTHR35807:SF1">
    <property type="entry name" value="TRANSCRIPTIONAL REGULATOR REDD"/>
    <property type="match status" value="1"/>
</dbReference>
<dbReference type="Proteomes" id="UP001183246">
    <property type="component" value="Unassembled WGS sequence"/>
</dbReference>
<dbReference type="RefSeq" id="WP_311706963.1">
    <property type="nucleotide sequence ID" value="NZ_JAVREL010000016.1"/>
</dbReference>
<dbReference type="Gene3D" id="1.10.10.10">
    <property type="entry name" value="Winged helix-like DNA-binding domain superfamily/Winged helix DNA-binding domain"/>
    <property type="match status" value="1"/>
</dbReference>
<dbReference type="Gene3D" id="1.25.40.10">
    <property type="entry name" value="Tetratricopeptide repeat domain"/>
    <property type="match status" value="1"/>
</dbReference>
<dbReference type="InterPro" id="IPR016032">
    <property type="entry name" value="Sig_transdc_resp-reg_C-effctor"/>
</dbReference>
<name>A0ABU2MW06_9ACTN</name>
<reference evidence="10" key="1">
    <citation type="submission" date="2023-07" db="EMBL/GenBank/DDBJ databases">
        <title>30 novel species of actinomycetes from the DSMZ collection.</title>
        <authorList>
            <person name="Nouioui I."/>
        </authorList>
    </citation>
    <scope>NUCLEOTIDE SEQUENCE [LARGE SCALE GENOMIC DNA]</scope>
    <source>
        <strain evidence="10">DSM 44938</strain>
    </source>
</reference>
<dbReference type="SUPFAM" id="SSF48452">
    <property type="entry name" value="TPR-like"/>
    <property type="match status" value="1"/>
</dbReference>
<dbReference type="EMBL" id="JAVREL010000016">
    <property type="protein sequence ID" value="MDT0345830.1"/>
    <property type="molecule type" value="Genomic_DNA"/>
</dbReference>
<keyword evidence="5" id="KW-0804">Transcription</keyword>
<accession>A0ABU2MW06</accession>
<evidence type="ECO:0000256" key="7">
    <source>
        <dbReference type="SAM" id="MobiDB-lite"/>
    </source>
</evidence>
<evidence type="ECO:0000256" key="3">
    <source>
        <dbReference type="ARBA" id="ARBA00023015"/>
    </source>
</evidence>
<evidence type="ECO:0000256" key="6">
    <source>
        <dbReference type="PROSITE-ProRule" id="PRU01091"/>
    </source>
</evidence>
<dbReference type="InterPro" id="IPR001867">
    <property type="entry name" value="OmpR/PhoB-type_DNA-bd"/>
</dbReference>
<feature type="region of interest" description="Disordered" evidence="7">
    <location>
        <begin position="247"/>
        <end position="273"/>
    </location>
</feature>
<dbReference type="Pfam" id="PF00931">
    <property type="entry name" value="NB-ARC"/>
    <property type="match status" value="1"/>
</dbReference>
<sequence length="621" mass="65801">MWFTVLGPVRAWSDGVERDLGQPKQRALVALLLARGGQPVSMAEIVGVLWGDNPPSSGVNVVHRHVGVVRRLLEPGLPARAAGHWLVRGSGGYRLNVTAGTLDLLHFRQLRDRARRVAQAGTPQEALELLAEALELWQGPVAAGIPAEVREHPVFTAVEREHTAAVREAADAALAARDPERVLTALAGAAAQHPLDETLQARLGRVLAAAGQQAEALDVFRTVRSRLVEELGIEPGPELRRAHQQVLRQGSAGAAPAGPGRRPDECPFPERPAQLPADLPVFTGRRAELARVRELLPAEGEQSATVVISAIGGAAGVGKTTLAVHWAHEIAHRFPDGQLYVDLHGFDPRGSALDPGEAIRVLLDALGAPPQRVPATLDARAALYRSLLAGRRVLILLDNARDTEQVRPLLPGSPGCLVIVTSRNRLHGLVAAEGAHPLHLDLLSAEEARETLARRLGAERIAAEPAAVEEIIALCGRLPRALALVAARAAVGPGFSLAEIAAGLREGRGALDAFEDADPATDTRGIFGWSCPVLNPAAARLFRPSSPLPVRRGPGATGRAHPVPAGRTGGCPTTFVNSPGPPPGCASSRRPCSTSRRPGRAAPGWLFTAPRERRSRRRGGR</sequence>